<accession>A0A9P7YZA5</accession>
<feature type="region of interest" description="Disordered" evidence="1">
    <location>
        <begin position="1"/>
        <end position="56"/>
    </location>
</feature>
<sequence length="214" mass="24370">MPEHQTARTSNSQKAVPIKLHPTLRSRDPGPPTQRKHSTTESTEFPAAPAGNTTRKMLRDRLLPLQIAPTPRYQHPLAIPPAMAYRQDKQVRETPPAIQIAVRIQENEHSRFSRPCSKNVLLSEVTAVDFFTWFARRMGYAYPSGPPELKFILRDALPEPKSARIKRGDYVNFQFMKADIRPHFERAKALVPELNEFAILATVPGWVVERLGDE</sequence>
<evidence type="ECO:0000313" key="2">
    <source>
        <dbReference type="EMBL" id="KAG9242481.1"/>
    </source>
</evidence>
<reference evidence="2" key="1">
    <citation type="journal article" date="2021" name="IMA Fungus">
        <title>Genomic characterization of three marine fungi, including Emericellopsis atlantica sp. nov. with signatures of a generalist lifestyle and marine biomass degradation.</title>
        <authorList>
            <person name="Hagestad O.C."/>
            <person name="Hou L."/>
            <person name="Andersen J.H."/>
            <person name="Hansen E.H."/>
            <person name="Altermark B."/>
            <person name="Li C."/>
            <person name="Kuhnert E."/>
            <person name="Cox R.J."/>
            <person name="Crous P.W."/>
            <person name="Spatafora J.W."/>
            <person name="Lail K."/>
            <person name="Amirebrahimi M."/>
            <person name="Lipzen A."/>
            <person name="Pangilinan J."/>
            <person name="Andreopoulos W."/>
            <person name="Hayes R.D."/>
            <person name="Ng V."/>
            <person name="Grigoriev I.V."/>
            <person name="Jackson S.A."/>
            <person name="Sutton T.D.S."/>
            <person name="Dobson A.D.W."/>
            <person name="Rama T."/>
        </authorList>
    </citation>
    <scope>NUCLEOTIDE SEQUENCE</scope>
    <source>
        <strain evidence="2">TRa3180A</strain>
    </source>
</reference>
<evidence type="ECO:0000256" key="1">
    <source>
        <dbReference type="SAM" id="MobiDB-lite"/>
    </source>
</evidence>
<keyword evidence="3" id="KW-1185">Reference proteome</keyword>
<comment type="caution">
    <text evidence="2">The sequence shown here is derived from an EMBL/GenBank/DDBJ whole genome shotgun (WGS) entry which is preliminary data.</text>
</comment>
<protein>
    <submittedName>
        <fullName evidence="2">Uncharacterized protein</fullName>
    </submittedName>
</protein>
<dbReference type="OrthoDB" id="3488830at2759"/>
<organism evidence="2 3">
    <name type="scientific">Calycina marina</name>
    <dbReference type="NCBI Taxonomy" id="1763456"/>
    <lineage>
        <taxon>Eukaryota</taxon>
        <taxon>Fungi</taxon>
        <taxon>Dikarya</taxon>
        <taxon>Ascomycota</taxon>
        <taxon>Pezizomycotina</taxon>
        <taxon>Leotiomycetes</taxon>
        <taxon>Helotiales</taxon>
        <taxon>Pezizellaceae</taxon>
        <taxon>Calycina</taxon>
    </lineage>
</organism>
<evidence type="ECO:0000313" key="3">
    <source>
        <dbReference type="Proteomes" id="UP000887226"/>
    </source>
</evidence>
<dbReference type="AlphaFoldDB" id="A0A9P7YZA5"/>
<proteinExistence type="predicted"/>
<gene>
    <name evidence="2" type="ORF">BJ878DRAFT_544224</name>
</gene>
<dbReference type="EMBL" id="MU254069">
    <property type="protein sequence ID" value="KAG9242481.1"/>
    <property type="molecule type" value="Genomic_DNA"/>
</dbReference>
<dbReference type="Proteomes" id="UP000887226">
    <property type="component" value="Unassembled WGS sequence"/>
</dbReference>
<name>A0A9P7YZA5_9HELO</name>